<name>A0ABY4FPE0_9MICO</name>
<feature type="compositionally biased region" description="Basic and acidic residues" evidence="1">
    <location>
        <begin position="61"/>
        <end position="71"/>
    </location>
</feature>
<gene>
    <name evidence="2" type="ORF">MUN78_04445</name>
</gene>
<feature type="compositionally biased region" description="Low complexity" evidence="1">
    <location>
        <begin position="46"/>
        <end position="56"/>
    </location>
</feature>
<evidence type="ECO:0000256" key="1">
    <source>
        <dbReference type="SAM" id="MobiDB-lite"/>
    </source>
</evidence>
<keyword evidence="3" id="KW-1185">Reference proteome</keyword>
<proteinExistence type="predicted"/>
<accession>A0ABY4FPE0</accession>
<protein>
    <submittedName>
        <fullName evidence="2">Uncharacterized protein</fullName>
    </submittedName>
</protein>
<feature type="region of interest" description="Disordered" evidence="1">
    <location>
        <begin position="43"/>
        <end position="71"/>
    </location>
</feature>
<dbReference type="Proteomes" id="UP000831786">
    <property type="component" value="Chromosome"/>
</dbReference>
<dbReference type="EMBL" id="CP095045">
    <property type="protein sequence ID" value="UOQ58101.1"/>
    <property type="molecule type" value="Genomic_DNA"/>
</dbReference>
<dbReference type="RefSeq" id="WP_244729076.1">
    <property type="nucleotide sequence ID" value="NZ_CP095045.1"/>
</dbReference>
<sequence length="71" mass="7393">MTRYRHPAGAPGRVVLGGVAFIDGVSADIDPGPATRQLFEATGVTPIPADPAAEEPAPADDTEKPARSRRK</sequence>
<evidence type="ECO:0000313" key="3">
    <source>
        <dbReference type="Proteomes" id="UP000831786"/>
    </source>
</evidence>
<reference evidence="2 3" key="1">
    <citation type="submission" date="2022-04" db="EMBL/GenBank/DDBJ databases">
        <title>Leucobacter sp. isolated from rhizosphere of garlic.</title>
        <authorList>
            <person name="Won M."/>
            <person name="Lee C.-M."/>
            <person name="Woen H.-Y."/>
            <person name="Kwon S.-W."/>
        </authorList>
    </citation>
    <scope>NUCLEOTIDE SEQUENCE [LARGE SCALE GENOMIC DNA]</scope>
    <source>
        <strain evidence="2 3">H21R-40</strain>
    </source>
</reference>
<organism evidence="2 3">
    <name type="scientific">Leucobacter allii</name>
    <dbReference type="NCBI Taxonomy" id="2932247"/>
    <lineage>
        <taxon>Bacteria</taxon>
        <taxon>Bacillati</taxon>
        <taxon>Actinomycetota</taxon>
        <taxon>Actinomycetes</taxon>
        <taxon>Micrococcales</taxon>
        <taxon>Microbacteriaceae</taxon>
        <taxon>Leucobacter</taxon>
    </lineage>
</organism>
<evidence type="ECO:0000313" key="2">
    <source>
        <dbReference type="EMBL" id="UOQ58101.1"/>
    </source>
</evidence>